<protein>
    <submittedName>
        <fullName evidence="3">Uncharacterized protein</fullName>
    </submittedName>
</protein>
<feature type="compositionally biased region" description="Acidic residues" evidence="1">
    <location>
        <begin position="27"/>
        <end position="68"/>
    </location>
</feature>
<feature type="signal peptide" evidence="2">
    <location>
        <begin position="1"/>
        <end position="20"/>
    </location>
</feature>
<evidence type="ECO:0000313" key="4">
    <source>
        <dbReference type="Proteomes" id="UP001430953"/>
    </source>
</evidence>
<accession>A0AAW2GPN9</accession>
<name>A0AAW2GPN9_9HYME</name>
<organism evidence="3 4">
    <name type="scientific">Cardiocondyla obscurior</name>
    <dbReference type="NCBI Taxonomy" id="286306"/>
    <lineage>
        <taxon>Eukaryota</taxon>
        <taxon>Metazoa</taxon>
        <taxon>Ecdysozoa</taxon>
        <taxon>Arthropoda</taxon>
        <taxon>Hexapoda</taxon>
        <taxon>Insecta</taxon>
        <taxon>Pterygota</taxon>
        <taxon>Neoptera</taxon>
        <taxon>Endopterygota</taxon>
        <taxon>Hymenoptera</taxon>
        <taxon>Apocrita</taxon>
        <taxon>Aculeata</taxon>
        <taxon>Formicoidea</taxon>
        <taxon>Formicidae</taxon>
        <taxon>Myrmicinae</taxon>
        <taxon>Cardiocondyla</taxon>
    </lineage>
</organism>
<evidence type="ECO:0000313" key="3">
    <source>
        <dbReference type="EMBL" id="KAL0129221.1"/>
    </source>
</evidence>
<reference evidence="3 4" key="1">
    <citation type="submission" date="2023-03" db="EMBL/GenBank/DDBJ databases">
        <title>High recombination rates correlate with genetic variation in Cardiocondyla obscurior ants.</title>
        <authorList>
            <person name="Errbii M."/>
        </authorList>
    </citation>
    <scope>NUCLEOTIDE SEQUENCE [LARGE SCALE GENOMIC DNA]</scope>
    <source>
        <strain evidence="3">Alpha-2009</strain>
        <tissue evidence="3">Whole body</tissue>
    </source>
</reference>
<feature type="chain" id="PRO_5043777688" evidence="2">
    <location>
        <begin position="21"/>
        <end position="160"/>
    </location>
</feature>
<evidence type="ECO:0000256" key="1">
    <source>
        <dbReference type="SAM" id="MobiDB-lite"/>
    </source>
</evidence>
<evidence type="ECO:0000256" key="2">
    <source>
        <dbReference type="SAM" id="SignalP"/>
    </source>
</evidence>
<keyword evidence="2" id="KW-0732">Signal</keyword>
<dbReference type="AlphaFoldDB" id="A0AAW2GPN9"/>
<sequence>MEYKNLILLFSAFAVITVIAQVTEKNESDEGSQEEENESNEDSQEEENESNEDSQEEENENGSDEEPDEISKIAESITKKLIDCAVQSFDMFRDPMEQQLKIIEKNDSELMYYINCFIEGMQNFVFDMVKNMVLMLCIMMKAMGNNNMEILSAERALYNN</sequence>
<comment type="caution">
    <text evidence="3">The sequence shown here is derived from an EMBL/GenBank/DDBJ whole genome shotgun (WGS) entry which is preliminary data.</text>
</comment>
<keyword evidence="4" id="KW-1185">Reference proteome</keyword>
<proteinExistence type="predicted"/>
<dbReference type="EMBL" id="JADYXP020000003">
    <property type="protein sequence ID" value="KAL0129221.1"/>
    <property type="molecule type" value="Genomic_DNA"/>
</dbReference>
<feature type="region of interest" description="Disordered" evidence="1">
    <location>
        <begin position="24"/>
        <end position="72"/>
    </location>
</feature>
<dbReference type="Proteomes" id="UP001430953">
    <property type="component" value="Unassembled WGS sequence"/>
</dbReference>
<gene>
    <name evidence="3" type="ORF">PUN28_004125</name>
</gene>